<dbReference type="Proteomes" id="UP000054321">
    <property type="component" value="Unassembled WGS sequence"/>
</dbReference>
<proteinExistence type="predicted"/>
<dbReference type="HOGENOM" id="CLU_1855848_0_0_1"/>
<reference evidence="3" key="2">
    <citation type="submission" date="2015-01" db="EMBL/GenBank/DDBJ databases">
        <title>Evolutionary Origins and Diversification of the Mycorrhizal Mutualists.</title>
        <authorList>
            <consortium name="DOE Joint Genome Institute"/>
            <consortium name="Mycorrhizal Genomics Consortium"/>
            <person name="Kohler A."/>
            <person name="Kuo A."/>
            <person name="Nagy L.G."/>
            <person name="Floudas D."/>
            <person name="Copeland A."/>
            <person name="Barry K.W."/>
            <person name="Cichocki N."/>
            <person name="Veneault-Fourrey C."/>
            <person name="LaButti K."/>
            <person name="Lindquist E.A."/>
            <person name="Lipzen A."/>
            <person name="Lundell T."/>
            <person name="Morin E."/>
            <person name="Murat C."/>
            <person name="Riley R."/>
            <person name="Ohm R."/>
            <person name="Sun H."/>
            <person name="Tunlid A."/>
            <person name="Henrissat B."/>
            <person name="Grigoriev I.V."/>
            <person name="Hibbett D.S."/>
            <person name="Martin F."/>
        </authorList>
    </citation>
    <scope>NUCLEOTIDE SEQUENCE [LARGE SCALE GENOMIC DNA]</scope>
    <source>
        <strain evidence="3">Zn</strain>
    </source>
</reference>
<keyword evidence="3" id="KW-1185">Reference proteome</keyword>
<evidence type="ECO:0000256" key="1">
    <source>
        <dbReference type="SAM" id="Coils"/>
    </source>
</evidence>
<protein>
    <submittedName>
        <fullName evidence="2">Uncharacterized protein</fullName>
    </submittedName>
</protein>
<organism evidence="2 3">
    <name type="scientific">Oidiodendron maius (strain Zn)</name>
    <dbReference type="NCBI Taxonomy" id="913774"/>
    <lineage>
        <taxon>Eukaryota</taxon>
        <taxon>Fungi</taxon>
        <taxon>Dikarya</taxon>
        <taxon>Ascomycota</taxon>
        <taxon>Pezizomycotina</taxon>
        <taxon>Leotiomycetes</taxon>
        <taxon>Leotiomycetes incertae sedis</taxon>
        <taxon>Myxotrichaceae</taxon>
        <taxon>Oidiodendron</taxon>
    </lineage>
</organism>
<accession>A0A0C3I2L1</accession>
<dbReference type="InParanoid" id="A0A0C3I2L1"/>
<reference evidence="2 3" key="1">
    <citation type="submission" date="2014-04" db="EMBL/GenBank/DDBJ databases">
        <authorList>
            <consortium name="DOE Joint Genome Institute"/>
            <person name="Kuo A."/>
            <person name="Martino E."/>
            <person name="Perotto S."/>
            <person name="Kohler A."/>
            <person name="Nagy L.G."/>
            <person name="Floudas D."/>
            <person name="Copeland A."/>
            <person name="Barry K.W."/>
            <person name="Cichocki N."/>
            <person name="Veneault-Fourrey C."/>
            <person name="LaButti K."/>
            <person name="Lindquist E.A."/>
            <person name="Lipzen A."/>
            <person name="Lundell T."/>
            <person name="Morin E."/>
            <person name="Murat C."/>
            <person name="Sun H."/>
            <person name="Tunlid A."/>
            <person name="Henrissat B."/>
            <person name="Grigoriev I.V."/>
            <person name="Hibbett D.S."/>
            <person name="Martin F."/>
            <person name="Nordberg H.P."/>
            <person name="Cantor M.N."/>
            <person name="Hua S.X."/>
        </authorList>
    </citation>
    <scope>NUCLEOTIDE SEQUENCE [LARGE SCALE GENOMIC DNA]</scope>
    <source>
        <strain evidence="2 3">Zn</strain>
    </source>
</reference>
<name>A0A0C3I2L1_OIDMZ</name>
<keyword evidence="1" id="KW-0175">Coiled coil</keyword>
<dbReference type="EMBL" id="KN832870">
    <property type="protein sequence ID" value="KIN08637.1"/>
    <property type="molecule type" value="Genomic_DNA"/>
</dbReference>
<dbReference type="AlphaFoldDB" id="A0A0C3I2L1"/>
<feature type="coiled-coil region" evidence="1">
    <location>
        <begin position="35"/>
        <end position="62"/>
    </location>
</feature>
<sequence length="138" mass="15645">MAQPCPNFDDISAALHTMSTEIPKMANLEVRIQGMETHQRQMENIVNEIHAQQERMENVVNEIHARQERMHLEMLHNFEILGKKLSAISNQAIGSLPLSSAEIATLIEEEVDVILSELLLPTDGTVAMKKEMVREELM</sequence>
<evidence type="ECO:0000313" key="3">
    <source>
        <dbReference type="Proteomes" id="UP000054321"/>
    </source>
</evidence>
<gene>
    <name evidence="2" type="ORF">OIDMADRAFT_48489</name>
</gene>
<evidence type="ECO:0000313" key="2">
    <source>
        <dbReference type="EMBL" id="KIN08637.1"/>
    </source>
</evidence>